<gene>
    <name evidence="8" type="ORF">JS528_00530</name>
</gene>
<evidence type="ECO:0000313" key="9">
    <source>
        <dbReference type="Proteomes" id="UP000773064"/>
    </source>
</evidence>
<dbReference type="Proteomes" id="UP000773064">
    <property type="component" value="Unassembled WGS sequence"/>
</dbReference>
<keyword evidence="2 8" id="KW-0418">Kinase</keyword>
<dbReference type="Pfam" id="PF07730">
    <property type="entry name" value="HisKA_3"/>
    <property type="match status" value="1"/>
</dbReference>
<feature type="domain" description="Signal transduction histidine kinase subgroup 3 dimerisation and phosphoacceptor" evidence="7">
    <location>
        <begin position="208"/>
        <end position="273"/>
    </location>
</feature>
<organism evidence="8 9">
    <name type="scientific">Bifidobacterium santillanense</name>
    <dbReference type="NCBI Taxonomy" id="2809028"/>
    <lineage>
        <taxon>Bacteria</taxon>
        <taxon>Bacillati</taxon>
        <taxon>Actinomycetota</taxon>
        <taxon>Actinomycetes</taxon>
        <taxon>Bifidobacteriales</taxon>
        <taxon>Bifidobacteriaceae</taxon>
        <taxon>Bifidobacterium</taxon>
    </lineage>
</organism>
<keyword evidence="9" id="KW-1185">Reference proteome</keyword>
<dbReference type="RefSeq" id="WP_214357152.1">
    <property type="nucleotide sequence ID" value="NZ_JAFEJS010000001.1"/>
</dbReference>
<feature type="region of interest" description="Disordered" evidence="4">
    <location>
        <begin position="408"/>
        <end position="439"/>
    </location>
</feature>
<keyword evidence="1" id="KW-0808">Transferase</keyword>
<dbReference type="GO" id="GO:0016301">
    <property type="term" value="F:kinase activity"/>
    <property type="evidence" value="ECO:0007669"/>
    <property type="project" value="UniProtKB-KW"/>
</dbReference>
<accession>A0ABS5ULT1</accession>
<evidence type="ECO:0000256" key="5">
    <source>
        <dbReference type="SAM" id="Phobius"/>
    </source>
</evidence>
<dbReference type="InterPro" id="IPR036890">
    <property type="entry name" value="HATPase_C_sf"/>
</dbReference>
<dbReference type="InterPro" id="IPR050482">
    <property type="entry name" value="Sensor_HK_TwoCompSys"/>
</dbReference>
<evidence type="ECO:0000256" key="1">
    <source>
        <dbReference type="ARBA" id="ARBA00022679"/>
    </source>
</evidence>
<keyword evidence="5" id="KW-1133">Transmembrane helix</keyword>
<feature type="chain" id="PRO_5045914257" evidence="6">
    <location>
        <begin position="25"/>
        <end position="439"/>
    </location>
</feature>
<comment type="caution">
    <text evidence="8">The sequence shown here is derived from an EMBL/GenBank/DDBJ whole genome shotgun (WGS) entry which is preliminary data.</text>
</comment>
<evidence type="ECO:0000259" key="7">
    <source>
        <dbReference type="Pfam" id="PF07730"/>
    </source>
</evidence>
<keyword evidence="5" id="KW-0812">Transmembrane</keyword>
<sequence length="439" mass="46169">MRELAVKTLLFALCLALSAPVLDAFSPWTVAGDAPMTAGMLLAVCATASAGWLRSPGLGSGAAAGAGWVPPAAYVAMALFEPRWCLFLPTVAYDAARVHPDGMRPVLRLVVRFAWIVPLLRCALPYLPYLRGVEGPEASVAPSLLLTAALCAGLGFALGRSDDVAAASRRALRMERDRARESARGARTRIADMDEERSRAVRIATLGERTRIAREIHDNVGHLLTRAIMQAKAGGVVADATGDAVASRGFAELGGTLDDAMTMVRRSVHDLEDDGTDFAAQIDAAAHAFDGGSSGLDVALTRDVASAPAPVARCLATVIRESLSNVARHSGARSATVTLRDFPAIWQLVVLDPGPRLDEDEEAARAEGEAPRGMGLADIAERVRAVGGTSVCGPYGDGWRVFVAVPKGPWSTTRQPDTRPRPVSPGRNDAGIMKPNGGA</sequence>
<dbReference type="PANTHER" id="PTHR24421">
    <property type="entry name" value="NITRATE/NITRITE SENSOR PROTEIN NARX-RELATED"/>
    <property type="match status" value="1"/>
</dbReference>
<keyword evidence="6" id="KW-0732">Signal</keyword>
<dbReference type="SUPFAM" id="SSF55874">
    <property type="entry name" value="ATPase domain of HSP90 chaperone/DNA topoisomerase II/histidine kinase"/>
    <property type="match status" value="1"/>
</dbReference>
<evidence type="ECO:0000256" key="6">
    <source>
        <dbReference type="SAM" id="SignalP"/>
    </source>
</evidence>
<keyword evidence="5" id="KW-0472">Membrane</keyword>
<protein>
    <submittedName>
        <fullName evidence="8">Two-component sensor histidine kinase</fullName>
    </submittedName>
</protein>
<evidence type="ECO:0000256" key="3">
    <source>
        <dbReference type="ARBA" id="ARBA00023012"/>
    </source>
</evidence>
<dbReference type="InterPro" id="IPR011712">
    <property type="entry name" value="Sig_transdc_His_kin_sub3_dim/P"/>
</dbReference>
<evidence type="ECO:0000256" key="4">
    <source>
        <dbReference type="SAM" id="MobiDB-lite"/>
    </source>
</evidence>
<name>A0ABS5ULT1_9BIFI</name>
<evidence type="ECO:0000256" key="2">
    <source>
        <dbReference type="ARBA" id="ARBA00022777"/>
    </source>
</evidence>
<reference evidence="8 9" key="1">
    <citation type="journal article" date="2021" name="Environ. Microbiol.">
        <title>Genetic insights into the dark matter of the mammalian gut microbiota through targeted genome reconstruction.</title>
        <authorList>
            <person name="Lugli G.A."/>
            <person name="Alessandri G."/>
            <person name="Milani C."/>
            <person name="Viappiani A."/>
            <person name="Fontana F."/>
            <person name="Tarracchini C."/>
            <person name="Mancabelli L."/>
            <person name="Argentini C."/>
            <person name="Ruiz L."/>
            <person name="Margolles A."/>
            <person name="van Sinderen D."/>
            <person name="Turroni F."/>
            <person name="Ventura M."/>
        </authorList>
    </citation>
    <scope>NUCLEOTIDE SEQUENCE [LARGE SCALE GENOMIC DNA]</scope>
    <source>
        <strain evidence="8 9">MA2</strain>
    </source>
</reference>
<feature type="signal peptide" evidence="6">
    <location>
        <begin position="1"/>
        <end position="24"/>
    </location>
</feature>
<evidence type="ECO:0000313" key="8">
    <source>
        <dbReference type="EMBL" id="MBT1171867.1"/>
    </source>
</evidence>
<feature type="transmembrane region" description="Helical" evidence="5">
    <location>
        <begin position="34"/>
        <end position="53"/>
    </location>
</feature>
<keyword evidence="3" id="KW-0902">Two-component regulatory system</keyword>
<dbReference type="EMBL" id="JAFEJS010000001">
    <property type="protein sequence ID" value="MBT1171867.1"/>
    <property type="molecule type" value="Genomic_DNA"/>
</dbReference>
<proteinExistence type="predicted"/>
<dbReference type="Gene3D" id="1.20.5.1930">
    <property type="match status" value="1"/>
</dbReference>
<dbReference type="Gene3D" id="3.30.565.10">
    <property type="entry name" value="Histidine kinase-like ATPase, C-terminal domain"/>
    <property type="match status" value="1"/>
</dbReference>